<sequence>MVNMMQRSDSKTDVHDDDGAMKRATGKSDAEDGSFWYAHGTSKRMVAQESESDSDSNEDSDKGIQLVGPVENVDDYANWMQWAAVEEQCKQNLSGATNATGEFVLLQIQQMEIIDSSGNVKEQIIDNRKEDTRWGDIC</sequence>
<name>A0ABP1B4I1_9BRYO</name>
<protein>
    <submittedName>
        <fullName evidence="2">Uncharacterized protein</fullName>
    </submittedName>
</protein>
<keyword evidence="3" id="KW-1185">Reference proteome</keyword>
<accession>A0ABP1B4I1</accession>
<evidence type="ECO:0000313" key="3">
    <source>
        <dbReference type="Proteomes" id="UP001497522"/>
    </source>
</evidence>
<reference evidence="2" key="1">
    <citation type="submission" date="2024-03" db="EMBL/GenBank/DDBJ databases">
        <authorList>
            <consortium name="ELIXIR-Norway"/>
            <consortium name="Elixir Norway"/>
        </authorList>
    </citation>
    <scope>NUCLEOTIDE SEQUENCE</scope>
</reference>
<feature type="region of interest" description="Disordered" evidence="1">
    <location>
        <begin position="1"/>
        <end position="64"/>
    </location>
</feature>
<evidence type="ECO:0000313" key="2">
    <source>
        <dbReference type="EMBL" id="CAK9870012.1"/>
    </source>
</evidence>
<dbReference type="EMBL" id="OZ023720">
    <property type="protein sequence ID" value="CAK9870012.1"/>
    <property type="molecule type" value="Genomic_DNA"/>
</dbReference>
<gene>
    <name evidence="2" type="ORF">CSSPJE1EN2_LOCUS12749</name>
</gene>
<evidence type="ECO:0000256" key="1">
    <source>
        <dbReference type="SAM" id="MobiDB-lite"/>
    </source>
</evidence>
<proteinExistence type="predicted"/>
<feature type="compositionally biased region" description="Basic and acidic residues" evidence="1">
    <location>
        <begin position="8"/>
        <end position="30"/>
    </location>
</feature>
<organism evidence="2 3">
    <name type="scientific">Sphagnum jensenii</name>
    <dbReference type="NCBI Taxonomy" id="128206"/>
    <lineage>
        <taxon>Eukaryota</taxon>
        <taxon>Viridiplantae</taxon>
        <taxon>Streptophyta</taxon>
        <taxon>Embryophyta</taxon>
        <taxon>Bryophyta</taxon>
        <taxon>Sphagnophytina</taxon>
        <taxon>Sphagnopsida</taxon>
        <taxon>Sphagnales</taxon>
        <taxon>Sphagnaceae</taxon>
        <taxon>Sphagnum</taxon>
    </lineage>
</organism>
<dbReference type="Proteomes" id="UP001497522">
    <property type="component" value="Chromosome 19"/>
</dbReference>